<sequence>MEPIAKRLKSFLQFKGLTTTAFTRTLEYNSCEKVARLFRVPGAKPSVDILEDIGKHFEELNLRWLITGYGEMLNGTSLQPVAKPETDKAAVEEQNPQLLFLQTVNTDDEYVHHQPFPSFLLKES</sequence>
<dbReference type="AlphaFoldDB" id="A0A1N6JZ97"/>
<gene>
    <name evidence="1" type="ORF">SAMN04488055_4740</name>
</gene>
<dbReference type="EMBL" id="FSRA01000002">
    <property type="protein sequence ID" value="SIO49573.1"/>
    <property type="molecule type" value="Genomic_DNA"/>
</dbReference>
<proteinExistence type="predicted"/>
<accession>A0A1N6JZ97</accession>
<evidence type="ECO:0000313" key="2">
    <source>
        <dbReference type="Proteomes" id="UP000185003"/>
    </source>
</evidence>
<protein>
    <submittedName>
        <fullName evidence="1">Uncharacterized protein</fullName>
    </submittedName>
</protein>
<name>A0A1N6JZ97_9BACT</name>
<reference evidence="1 2" key="1">
    <citation type="submission" date="2016-11" db="EMBL/GenBank/DDBJ databases">
        <authorList>
            <person name="Jaros S."/>
            <person name="Januszkiewicz K."/>
            <person name="Wedrychowicz H."/>
        </authorList>
    </citation>
    <scope>NUCLEOTIDE SEQUENCE [LARGE SCALE GENOMIC DNA]</scope>
    <source>
        <strain evidence="1 2">DSM 24787</strain>
    </source>
</reference>
<dbReference type="OrthoDB" id="796548at2"/>
<organism evidence="1 2">
    <name type="scientific">Chitinophaga niabensis</name>
    <dbReference type="NCBI Taxonomy" id="536979"/>
    <lineage>
        <taxon>Bacteria</taxon>
        <taxon>Pseudomonadati</taxon>
        <taxon>Bacteroidota</taxon>
        <taxon>Chitinophagia</taxon>
        <taxon>Chitinophagales</taxon>
        <taxon>Chitinophagaceae</taxon>
        <taxon>Chitinophaga</taxon>
    </lineage>
</organism>
<dbReference type="RefSeq" id="WP_074242043.1">
    <property type="nucleotide sequence ID" value="NZ_FSRA01000002.1"/>
</dbReference>
<evidence type="ECO:0000313" key="1">
    <source>
        <dbReference type="EMBL" id="SIO49573.1"/>
    </source>
</evidence>
<keyword evidence="2" id="KW-1185">Reference proteome</keyword>
<dbReference type="Proteomes" id="UP000185003">
    <property type="component" value="Unassembled WGS sequence"/>
</dbReference>